<keyword evidence="1" id="KW-0812">Transmembrane</keyword>
<dbReference type="Gene3D" id="3.40.50.410">
    <property type="entry name" value="von Willebrand factor, type A domain"/>
    <property type="match status" value="1"/>
</dbReference>
<evidence type="ECO:0000313" key="3">
    <source>
        <dbReference type="EMBL" id="GMA32792.1"/>
    </source>
</evidence>
<feature type="domain" description="VWFA" evidence="2">
    <location>
        <begin position="69"/>
        <end position="265"/>
    </location>
</feature>
<accession>A0AA37XGG6</accession>
<protein>
    <recommendedName>
        <fullName evidence="2">VWFA domain-containing protein</fullName>
    </recommendedName>
</protein>
<keyword evidence="4" id="KW-1185">Reference proteome</keyword>
<feature type="transmembrane region" description="Helical" evidence="1">
    <location>
        <begin position="6"/>
        <end position="28"/>
    </location>
</feature>
<dbReference type="Proteomes" id="UP001157161">
    <property type="component" value="Unassembled WGS sequence"/>
</dbReference>
<dbReference type="SUPFAM" id="SSF53300">
    <property type="entry name" value="vWA-like"/>
    <property type="match status" value="1"/>
</dbReference>
<evidence type="ECO:0000256" key="1">
    <source>
        <dbReference type="SAM" id="Phobius"/>
    </source>
</evidence>
<dbReference type="InterPro" id="IPR036465">
    <property type="entry name" value="vWFA_dom_sf"/>
</dbReference>
<evidence type="ECO:0000259" key="2">
    <source>
        <dbReference type="PROSITE" id="PS50234"/>
    </source>
</evidence>
<proteinExistence type="predicted"/>
<reference evidence="3" key="1">
    <citation type="journal article" date="2014" name="Int. J. Syst. Evol. Microbiol.">
        <title>Complete genome sequence of Corynebacterium casei LMG S-19264T (=DSM 44701T), isolated from a smear-ripened cheese.</title>
        <authorList>
            <consortium name="US DOE Joint Genome Institute (JGI-PGF)"/>
            <person name="Walter F."/>
            <person name="Albersmeier A."/>
            <person name="Kalinowski J."/>
            <person name="Ruckert C."/>
        </authorList>
    </citation>
    <scope>NUCLEOTIDE SEQUENCE</scope>
    <source>
        <strain evidence="3">NBRC 112290</strain>
    </source>
</reference>
<dbReference type="CDD" id="cd00198">
    <property type="entry name" value="vWFA"/>
    <property type="match status" value="1"/>
</dbReference>
<dbReference type="RefSeq" id="WP_284251483.1">
    <property type="nucleotide sequence ID" value="NZ_BSUM01000001.1"/>
</dbReference>
<dbReference type="AlphaFoldDB" id="A0AA37XGG6"/>
<evidence type="ECO:0000313" key="4">
    <source>
        <dbReference type="Proteomes" id="UP001157161"/>
    </source>
</evidence>
<reference evidence="3" key="2">
    <citation type="submission" date="2023-02" db="EMBL/GenBank/DDBJ databases">
        <authorList>
            <person name="Sun Q."/>
            <person name="Mori K."/>
        </authorList>
    </citation>
    <scope>NUCLEOTIDE SEQUENCE</scope>
    <source>
        <strain evidence="3">NBRC 112290</strain>
    </source>
</reference>
<dbReference type="PROSITE" id="PS50234">
    <property type="entry name" value="VWFA"/>
    <property type="match status" value="1"/>
</dbReference>
<keyword evidence="1" id="KW-1133">Transmembrane helix</keyword>
<comment type="caution">
    <text evidence="3">The sequence shown here is derived from an EMBL/GenBank/DDBJ whole genome shotgun (WGS) entry which is preliminary data.</text>
</comment>
<gene>
    <name evidence="3" type="ORF">GCM10025875_27840</name>
</gene>
<dbReference type="EMBL" id="BSUM01000001">
    <property type="protein sequence ID" value="GMA32792.1"/>
    <property type="molecule type" value="Genomic_DNA"/>
</dbReference>
<name>A0AA37XGG6_9MICO</name>
<keyword evidence="1" id="KW-0472">Membrane</keyword>
<feature type="transmembrane region" description="Helical" evidence="1">
    <location>
        <begin position="304"/>
        <end position="324"/>
    </location>
</feature>
<dbReference type="Pfam" id="PF13519">
    <property type="entry name" value="VWA_2"/>
    <property type="match status" value="1"/>
</dbReference>
<sequence>MTLQPLWPLWALVLVAVPLLAFCAVMLVRQRKHRGAWARRSGVALALVALLLGPSVVDRTGSTLQSNAEVFFVVDRTGSMAAEDYDGASPRLDGVRHDVEAIVEAFPGGRYTVIGWDSQATRQLPLTTDARAVRSWADTVRQELTTYSAGSQVDRPYAALEQALVGAAERNPNNVRLVYFMSDGENTDGSDSSADAELTSFAPLAPLVDGGAVLGYGTAEGGRMRSYDGVTPAEQAPYITDPTRGGAEAVSVIDEVTLRTIAEQLGVTYAHRITPDSVEGVTAGIDLADIAGDGRREEVLYRPVLWPLAAIALGLITWEMFVIARAYPTRLGPDGFETRRKVGAR</sequence>
<organism evidence="3 4">
    <name type="scientific">Litorihabitans aurantiacus</name>
    <dbReference type="NCBI Taxonomy" id="1930061"/>
    <lineage>
        <taxon>Bacteria</taxon>
        <taxon>Bacillati</taxon>
        <taxon>Actinomycetota</taxon>
        <taxon>Actinomycetes</taxon>
        <taxon>Micrococcales</taxon>
        <taxon>Beutenbergiaceae</taxon>
        <taxon>Litorihabitans</taxon>
    </lineage>
</organism>
<dbReference type="InterPro" id="IPR002035">
    <property type="entry name" value="VWF_A"/>
</dbReference>